<dbReference type="InterPro" id="IPR016155">
    <property type="entry name" value="Mopterin_synth/thiamin_S_b"/>
</dbReference>
<dbReference type="SUPFAM" id="SSF54285">
    <property type="entry name" value="MoaD/ThiS"/>
    <property type="match status" value="1"/>
</dbReference>
<dbReference type="EMBL" id="VKAD01000001">
    <property type="protein sequence ID" value="TXR54365.1"/>
    <property type="molecule type" value="Genomic_DNA"/>
</dbReference>
<protein>
    <recommendedName>
        <fullName evidence="2">UPF0125 protein FME95_07460</fullName>
    </recommendedName>
</protein>
<comment type="caution">
    <text evidence="3">The sequence shown here is derived from an EMBL/GenBank/DDBJ whole genome shotgun (WGS) entry which is preliminary data.</text>
</comment>
<comment type="similarity">
    <text evidence="1 2">Belongs to the UPF0125 (RnfH) family.</text>
</comment>
<dbReference type="RefSeq" id="WP_147713763.1">
    <property type="nucleotide sequence ID" value="NZ_VKAD01000001.1"/>
</dbReference>
<sequence>MKVEVAYATPQKQLIVEVEVAEGATVMDAALASGLDKEFEGLVLADCPMGVFGRKVTKPEVETLHEGDRVELYRPLLIDPKQARANRAAKTKKA</sequence>
<dbReference type="HAMAP" id="MF_00460">
    <property type="entry name" value="UPF0125_RnfH"/>
    <property type="match status" value="1"/>
</dbReference>
<dbReference type="Proteomes" id="UP000321764">
    <property type="component" value="Unassembled WGS sequence"/>
</dbReference>
<dbReference type="InterPro" id="IPR037021">
    <property type="entry name" value="RnfH_sf"/>
</dbReference>
<dbReference type="NCBIfam" id="NF002490">
    <property type="entry name" value="PRK01777.1"/>
    <property type="match status" value="1"/>
</dbReference>
<gene>
    <name evidence="3" type="ORF">FME95_07460</name>
</gene>
<reference evidence="3 4" key="1">
    <citation type="submission" date="2019-07" db="EMBL/GenBank/DDBJ databases">
        <title>Reinekea sp. strain SSH23 genome sequencing and assembly.</title>
        <authorList>
            <person name="Kim I."/>
        </authorList>
    </citation>
    <scope>NUCLEOTIDE SEQUENCE [LARGE SCALE GENOMIC DNA]</scope>
    <source>
        <strain evidence="3 4">SSH23</strain>
    </source>
</reference>
<dbReference type="AlphaFoldDB" id="A0A5C8Z8C6"/>
<dbReference type="InterPro" id="IPR005346">
    <property type="entry name" value="RnfH"/>
</dbReference>
<dbReference type="PANTHER" id="PTHR37483">
    <property type="entry name" value="UPF0125 PROTEIN RATB"/>
    <property type="match status" value="1"/>
</dbReference>
<dbReference type="OrthoDB" id="9796575at2"/>
<evidence type="ECO:0000313" key="4">
    <source>
        <dbReference type="Proteomes" id="UP000321764"/>
    </source>
</evidence>
<dbReference type="Pfam" id="PF03658">
    <property type="entry name" value="Ub-RnfH"/>
    <property type="match status" value="1"/>
</dbReference>
<accession>A0A5C8Z8C6</accession>
<evidence type="ECO:0000313" key="3">
    <source>
        <dbReference type="EMBL" id="TXR54365.1"/>
    </source>
</evidence>
<proteinExistence type="inferred from homology"/>
<dbReference type="Gene3D" id="3.10.20.280">
    <property type="entry name" value="RnfH-like"/>
    <property type="match status" value="1"/>
</dbReference>
<evidence type="ECO:0000256" key="1">
    <source>
        <dbReference type="ARBA" id="ARBA00010645"/>
    </source>
</evidence>
<name>A0A5C8Z8C6_9GAMM</name>
<evidence type="ECO:0000256" key="2">
    <source>
        <dbReference type="HAMAP-Rule" id="MF_00460"/>
    </source>
</evidence>
<organism evidence="3 4">
    <name type="scientific">Reinekea thalattae</name>
    <dbReference type="NCBI Taxonomy" id="2593301"/>
    <lineage>
        <taxon>Bacteria</taxon>
        <taxon>Pseudomonadati</taxon>
        <taxon>Pseudomonadota</taxon>
        <taxon>Gammaproteobacteria</taxon>
        <taxon>Oceanospirillales</taxon>
        <taxon>Saccharospirillaceae</taxon>
        <taxon>Reinekea</taxon>
    </lineage>
</organism>
<keyword evidence="4" id="KW-1185">Reference proteome</keyword>
<dbReference type="PANTHER" id="PTHR37483:SF1">
    <property type="entry name" value="UPF0125 PROTEIN RATB"/>
    <property type="match status" value="1"/>
</dbReference>